<accession>A0A091D6H6</accession>
<keyword evidence="3" id="KW-1185">Reference proteome</keyword>
<dbReference type="Proteomes" id="UP000028990">
    <property type="component" value="Unassembled WGS sequence"/>
</dbReference>
<feature type="region of interest" description="Disordered" evidence="1">
    <location>
        <begin position="110"/>
        <end position="200"/>
    </location>
</feature>
<proteinExistence type="predicted"/>
<evidence type="ECO:0000313" key="2">
    <source>
        <dbReference type="EMBL" id="KFO26093.1"/>
    </source>
</evidence>
<sequence>MGLRPLGESQISTIIVVSPFNTDCRVGFVCLSVVKVSLLLLKGELQPVRPEFHTRCESCCGPVLQRAVGNSRRQPQPKDAVMDGWRFWIKSSRSTLSPGRRVFTGQVQQLARSETQHQAPSRAQNGEGLEDRTQDCAAAEEHTQGSLLPGVSPSNARSGFEGRNKKKTQRSWRRRERREEEERKRRRERKELTVQETNGL</sequence>
<gene>
    <name evidence="2" type="ORF">H920_12499</name>
</gene>
<dbReference type="EMBL" id="KN123241">
    <property type="protein sequence ID" value="KFO26093.1"/>
    <property type="molecule type" value="Genomic_DNA"/>
</dbReference>
<feature type="compositionally biased region" description="Basic and acidic residues" evidence="1">
    <location>
        <begin position="129"/>
        <end position="143"/>
    </location>
</feature>
<dbReference type="AlphaFoldDB" id="A0A091D6H6"/>
<protein>
    <submittedName>
        <fullName evidence="2">Uncharacterized protein</fullName>
    </submittedName>
</protein>
<feature type="compositionally biased region" description="Polar residues" evidence="1">
    <location>
        <begin position="110"/>
        <end position="124"/>
    </location>
</feature>
<name>A0A091D6H6_FUKDA</name>
<organism evidence="2 3">
    <name type="scientific">Fukomys damarensis</name>
    <name type="common">Damaraland mole rat</name>
    <name type="synonym">Cryptomys damarensis</name>
    <dbReference type="NCBI Taxonomy" id="885580"/>
    <lineage>
        <taxon>Eukaryota</taxon>
        <taxon>Metazoa</taxon>
        <taxon>Chordata</taxon>
        <taxon>Craniata</taxon>
        <taxon>Vertebrata</taxon>
        <taxon>Euteleostomi</taxon>
        <taxon>Mammalia</taxon>
        <taxon>Eutheria</taxon>
        <taxon>Euarchontoglires</taxon>
        <taxon>Glires</taxon>
        <taxon>Rodentia</taxon>
        <taxon>Hystricomorpha</taxon>
        <taxon>Bathyergidae</taxon>
        <taxon>Fukomys</taxon>
    </lineage>
</organism>
<feature type="compositionally biased region" description="Basic residues" evidence="1">
    <location>
        <begin position="164"/>
        <end position="176"/>
    </location>
</feature>
<evidence type="ECO:0000256" key="1">
    <source>
        <dbReference type="SAM" id="MobiDB-lite"/>
    </source>
</evidence>
<reference evidence="2 3" key="1">
    <citation type="submission" date="2013-11" db="EMBL/GenBank/DDBJ databases">
        <title>The Damaraland mole rat (Fukomys damarensis) genome and evolution of African mole rats.</title>
        <authorList>
            <person name="Gladyshev V.N."/>
            <person name="Fang X."/>
        </authorList>
    </citation>
    <scope>NUCLEOTIDE SEQUENCE [LARGE SCALE GENOMIC DNA]</scope>
    <source>
        <tissue evidence="2">Liver</tissue>
    </source>
</reference>
<evidence type="ECO:0000313" key="3">
    <source>
        <dbReference type="Proteomes" id="UP000028990"/>
    </source>
</evidence>
<feature type="compositionally biased region" description="Basic and acidic residues" evidence="1">
    <location>
        <begin position="177"/>
        <end position="193"/>
    </location>
</feature>